<name>A0A0K8SBM9_LYGHE</name>
<keyword evidence="1" id="KW-0732">Signal</keyword>
<sequence>MVRVVVFTLGLCASIIVTVADTGRKWNSMQRSSTGISETDAEVEEYERETPHDPEHEQLLDFQRFFNLEIFPILKKIHFPIGSTLSKLKQILDALLGIRTIYLFRGIIVHGLRAFNDVLFQAKQHDFETTTQY</sequence>
<feature type="signal peptide" evidence="1">
    <location>
        <begin position="1"/>
        <end position="20"/>
    </location>
</feature>
<feature type="chain" id="PRO_5005519309" evidence="1">
    <location>
        <begin position="21"/>
        <end position="133"/>
    </location>
</feature>
<protein>
    <submittedName>
        <fullName evidence="2">Uncharacterized protein</fullName>
    </submittedName>
</protein>
<dbReference type="AlphaFoldDB" id="A0A0K8SBM9"/>
<reference evidence="2" key="1">
    <citation type="submission" date="2014-09" db="EMBL/GenBank/DDBJ databases">
        <authorList>
            <person name="Magalhaes I.L.F."/>
            <person name="Oliveira U."/>
            <person name="Santos F.R."/>
            <person name="Vidigal T.H.D.A."/>
            <person name="Brescovit A.D."/>
            <person name="Santos A.J."/>
        </authorList>
    </citation>
    <scope>NUCLEOTIDE SEQUENCE</scope>
</reference>
<evidence type="ECO:0000256" key="1">
    <source>
        <dbReference type="SAM" id="SignalP"/>
    </source>
</evidence>
<dbReference type="EMBL" id="GBRD01015656">
    <property type="protein sequence ID" value="JAG50170.1"/>
    <property type="molecule type" value="Transcribed_RNA"/>
</dbReference>
<organism evidence="2">
    <name type="scientific">Lygus hesperus</name>
    <name type="common">Western plant bug</name>
    <dbReference type="NCBI Taxonomy" id="30085"/>
    <lineage>
        <taxon>Eukaryota</taxon>
        <taxon>Metazoa</taxon>
        <taxon>Ecdysozoa</taxon>
        <taxon>Arthropoda</taxon>
        <taxon>Hexapoda</taxon>
        <taxon>Insecta</taxon>
        <taxon>Pterygota</taxon>
        <taxon>Neoptera</taxon>
        <taxon>Paraneoptera</taxon>
        <taxon>Hemiptera</taxon>
        <taxon>Heteroptera</taxon>
        <taxon>Panheteroptera</taxon>
        <taxon>Cimicomorpha</taxon>
        <taxon>Miridae</taxon>
        <taxon>Mirini</taxon>
        <taxon>Lygus</taxon>
    </lineage>
</organism>
<evidence type="ECO:0000313" key="2">
    <source>
        <dbReference type="EMBL" id="JAG50170.1"/>
    </source>
</evidence>
<proteinExistence type="predicted"/>
<accession>A0A0K8SBM9</accession>